<dbReference type="Proteomes" id="UP001596512">
    <property type="component" value="Unassembled WGS sequence"/>
</dbReference>
<name>A0ABW2TS01_9PSEU</name>
<evidence type="ECO:0000313" key="2">
    <source>
        <dbReference type="Proteomes" id="UP001596512"/>
    </source>
</evidence>
<evidence type="ECO:0000313" key="1">
    <source>
        <dbReference type="EMBL" id="MFC7616597.1"/>
    </source>
</evidence>
<protein>
    <submittedName>
        <fullName evidence="1">NTP pyrophosphohydrolase</fullName>
    </submittedName>
</protein>
<comment type="caution">
    <text evidence="1">The sequence shown here is derived from an EMBL/GenBank/DDBJ whole genome shotgun (WGS) entry which is preliminary data.</text>
</comment>
<keyword evidence="2" id="KW-1185">Reference proteome</keyword>
<proteinExistence type="predicted"/>
<accession>A0ABW2TS01</accession>
<organism evidence="1 2">
    <name type="scientific">Actinokineospora soli</name>
    <dbReference type="NCBI Taxonomy" id="1048753"/>
    <lineage>
        <taxon>Bacteria</taxon>
        <taxon>Bacillati</taxon>
        <taxon>Actinomycetota</taxon>
        <taxon>Actinomycetes</taxon>
        <taxon>Pseudonocardiales</taxon>
        <taxon>Pseudonocardiaceae</taxon>
        <taxon>Actinokineospora</taxon>
    </lineage>
</organism>
<sequence length="112" mass="11367">MARPPRGAARLRDAVAPLALGVGGLGGFDVAFPEVVLVVEGQARGIEGVEGVTVVAAPASGDDTIADLATPVSTVVTADRELRSRCEGAGASVVGPRWLLDRVDYGSASRAR</sequence>
<dbReference type="EMBL" id="JBHTEY010000004">
    <property type="protein sequence ID" value="MFC7616597.1"/>
    <property type="molecule type" value="Genomic_DNA"/>
</dbReference>
<gene>
    <name evidence="1" type="ORF">ACFQV2_27200</name>
</gene>
<reference evidence="2" key="1">
    <citation type="journal article" date="2019" name="Int. J. Syst. Evol. Microbiol.">
        <title>The Global Catalogue of Microorganisms (GCM) 10K type strain sequencing project: providing services to taxonomists for standard genome sequencing and annotation.</title>
        <authorList>
            <consortium name="The Broad Institute Genomics Platform"/>
            <consortium name="The Broad Institute Genome Sequencing Center for Infectious Disease"/>
            <person name="Wu L."/>
            <person name="Ma J."/>
        </authorList>
    </citation>
    <scope>NUCLEOTIDE SEQUENCE [LARGE SCALE GENOMIC DNA]</scope>
    <source>
        <strain evidence="2">JCM 17695</strain>
    </source>
</reference>